<organism evidence="1 2">
    <name type="scientific">Morus notabilis</name>
    <dbReference type="NCBI Taxonomy" id="981085"/>
    <lineage>
        <taxon>Eukaryota</taxon>
        <taxon>Viridiplantae</taxon>
        <taxon>Streptophyta</taxon>
        <taxon>Embryophyta</taxon>
        <taxon>Tracheophyta</taxon>
        <taxon>Spermatophyta</taxon>
        <taxon>Magnoliopsida</taxon>
        <taxon>eudicotyledons</taxon>
        <taxon>Gunneridae</taxon>
        <taxon>Pentapetalae</taxon>
        <taxon>rosids</taxon>
        <taxon>fabids</taxon>
        <taxon>Rosales</taxon>
        <taxon>Moraceae</taxon>
        <taxon>Moreae</taxon>
        <taxon>Morus</taxon>
    </lineage>
</organism>
<dbReference type="eggNOG" id="ENOG502S1EM">
    <property type="taxonomic scope" value="Eukaryota"/>
</dbReference>
<evidence type="ECO:0000313" key="1">
    <source>
        <dbReference type="EMBL" id="EXB93400.1"/>
    </source>
</evidence>
<dbReference type="Pfam" id="PF10604">
    <property type="entry name" value="Polyketide_cyc2"/>
    <property type="match status" value="1"/>
</dbReference>
<dbReference type="GO" id="GO:0004864">
    <property type="term" value="F:protein phosphatase inhibitor activity"/>
    <property type="evidence" value="ECO:0007669"/>
    <property type="project" value="UniProtKB-ARBA"/>
</dbReference>
<dbReference type="Proteomes" id="UP000030645">
    <property type="component" value="Unassembled WGS sequence"/>
</dbReference>
<dbReference type="InterPro" id="IPR053249">
    <property type="entry name" value="LFS"/>
</dbReference>
<dbReference type="PANTHER" id="PTHR33789">
    <property type="entry name" value="LACHRYMATORY-FACTOR SYNTHASE"/>
    <property type="match status" value="1"/>
</dbReference>
<keyword evidence="2" id="KW-1185">Reference proteome</keyword>
<dbReference type="InterPro" id="IPR019587">
    <property type="entry name" value="Polyketide_cyclase/dehydratase"/>
</dbReference>
<dbReference type="SUPFAM" id="SSF55961">
    <property type="entry name" value="Bet v1-like"/>
    <property type="match status" value="1"/>
</dbReference>
<sequence length="174" mass="19782">MDQKQAQAKWEGKVSARLVKSSVNQIWPLFTDFFNIHKWFPVVETCYAVHGNNGEPGCIRYCSSGSIKTSSNDVVSGEKYKPPSWAKERVIAVDHDEHTLIYEILENNMGFESYVATVKIVPGGDEDSPRGCVIEWSFAVDPIEGWALDDMERQYDEWLHHIADKMEASLVNLE</sequence>
<name>W9RIG9_9ROSA</name>
<evidence type="ECO:0000313" key="2">
    <source>
        <dbReference type="Proteomes" id="UP000030645"/>
    </source>
</evidence>
<dbReference type="FunFam" id="3.30.530.20:FF:000064">
    <property type="entry name" value="Lachrymatory-factor synthase"/>
    <property type="match status" value="1"/>
</dbReference>
<dbReference type="Gene3D" id="3.30.530.20">
    <property type="match status" value="1"/>
</dbReference>
<accession>W9RIG9</accession>
<dbReference type="InterPro" id="IPR023393">
    <property type="entry name" value="START-like_dom_sf"/>
</dbReference>
<proteinExistence type="predicted"/>
<gene>
    <name evidence="1" type="ORF">L484_010728</name>
</gene>
<reference evidence="2" key="1">
    <citation type="submission" date="2013-01" db="EMBL/GenBank/DDBJ databases">
        <title>Draft Genome Sequence of a Mulberry Tree, Morus notabilis C.K. Schneid.</title>
        <authorList>
            <person name="He N."/>
            <person name="Zhao S."/>
        </authorList>
    </citation>
    <scope>NUCLEOTIDE SEQUENCE</scope>
</reference>
<dbReference type="AlphaFoldDB" id="W9RIG9"/>
<dbReference type="CDD" id="cd07821">
    <property type="entry name" value="PYR_PYL_RCAR_like"/>
    <property type="match status" value="1"/>
</dbReference>
<evidence type="ECO:0008006" key="3">
    <source>
        <dbReference type="Google" id="ProtNLM"/>
    </source>
</evidence>
<dbReference type="EMBL" id="KE345067">
    <property type="protein sequence ID" value="EXB93400.1"/>
    <property type="molecule type" value="Genomic_DNA"/>
</dbReference>
<protein>
    <recommendedName>
        <fullName evidence="3">Lachrymatory-factor synthase</fullName>
    </recommendedName>
</protein>
<dbReference type="STRING" id="981085.W9RIG9"/>
<dbReference type="PANTHER" id="PTHR33789:SF15">
    <property type="entry name" value="LACHRYMATORY-FACTOR SYNTHASE"/>
    <property type="match status" value="1"/>
</dbReference>